<reference evidence="1" key="2">
    <citation type="submission" date="2021-01" db="UniProtKB">
        <authorList>
            <consortium name="EnsemblPlants"/>
        </authorList>
    </citation>
    <scope>IDENTIFICATION</scope>
</reference>
<keyword evidence="2" id="KW-1185">Reference proteome</keyword>
<proteinExistence type="predicted"/>
<evidence type="ECO:0000313" key="2">
    <source>
        <dbReference type="Proteomes" id="UP000594261"/>
    </source>
</evidence>
<sequence>MGPYKGPGPDGIPGFFFQQFWDIVKMDVCDAIQAFFHSGSLLKALNQTFITLIPKIPNPKENAFTKGRNITDNILLAHEIIDVVRKKRGKRDSFGVLKISMSKAYDRVN</sequence>
<dbReference type="InParanoid" id="A0A7N2MW51"/>
<dbReference type="InterPro" id="IPR052343">
    <property type="entry name" value="Retrotransposon-Effector_Assoc"/>
</dbReference>
<dbReference type="EnsemblPlants" id="QL11p019560:mrna">
    <property type="protein sequence ID" value="QL11p019560:mrna"/>
    <property type="gene ID" value="QL11p019560"/>
</dbReference>
<dbReference type="Gramene" id="QL11p019560:mrna">
    <property type="protein sequence ID" value="QL11p019560:mrna"/>
    <property type="gene ID" value="QL11p019560"/>
</dbReference>
<evidence type="ECO:0008006" key="3">
    <source>
        <dbReference type="Google" id="ProtNLM"/>
    </source>
</evidence>
<dbReference type="PANTHER" id="PTHR46890:SF48">
    <property type="entry name" value="RNA-DIRECTED DNA POLYMERASE"/>
    <property type="match status" value="1"/>
</dbReference>
<organism evidence="1 2">
    <name type="scientific">Quercus lobata</name>
    <name type="common">Valley oak</name>
    <dbReference type="NCBI Taxonomy" id="97700"/>
    <lineage>
        <taxon>Eukaryota</taxon>
        <taxon>Viridiplantae</taxon>
        <taxon>Streptophyta</taxon>
        <taxon>Embryophyta</taxon>
        <taxon>Tracheophyta</taxon>
        <taxon>Spermatophyta</taxon>
        <taxon>Magnoliopsida</taxon>
        <taxon>eudicotyledons</taxon>
        <taxon>Gunneridae</taxon>
        <taxon>Pentapetalae</taxon>
        <taxon>rosids</taxon>
        <taxon>fabids</taxon>
        <taxon>Fagales</taxon>
        <taxon>Fagaceae</taxon>
        <taxon>Quercus</taxon>
    </lineage>
</organism>
<reference evidence="1 2" key="1">
    <citation type="journal article" date="2016" name="G3 (Bethesda)">
        <title>First Draft Assembly and Annotation of the Genome of a California Endemic Oak Quercus lobata Nee (Fagaceae).</title>
        <authorList>
            <person name="Sork V.L."/>
            <person name="Fitz-Gibbon S.T."/>
            <person name="Puiu D."/>
            <person name="Crepeau M."/>
            <person name="Gugger P.F."/>
            <person name="Sherman R."/>
            <person name="Stevens K."/>
            <person name="Langley C.H."/>
            <person name="Pellegrini M."/>
            <person name="Salzberg S.L."/>
        </authorList>
    </citation>
    <scope>NUCLEOTIDE SEQUENCE [LARGE SCALE GENOMIC DNA]</scope>
    <source>
        <strain evidence="1 2">cv. SW786</strain>
    </source>
</reference>
<name>A0A7N2MW51_QUELO</name>
<dbReference type="EMBL" id="LRBV02000011">
    <property type="status" value="NOT_ANNOTATED_CDS"/>
    <property type="molecule type" value="Genomic_DNA"/>
</dbReference>
<dbReference type="OMA" id="AHEIIDV"/>
<accession>A0A7N2MW51</accession>
<dbReference type="PANTHER" id="PTHR46890">
    <property type="entry name" value="NON-LTR RETROLELEMENT REVERSE TRANSCRIPTASE-LIKE PROTEIN-RELATED"/>
    <property type="match status" value="1"/>
</dbReference>
<dbReference type="Proteomes" id="UP000594261">
    <property type="component" value="Chromosome 11"/>
</dbReference>
<evidence type="ECO:0000313" key="1">
    <source>
        <dbReference type="EnsemblPlants" id="QL11p019560:mrna"/>
    </source>
</evidence>
<dbReference type="AlphaFoldDB" id="A0A7N2MW51"/>
<protein>
    <recommendedName>
        <fullName evidence="3">Reverse transcriptase</fullName>
    </recommendedName>
</protein>